<reference evidence="1" key="1">
    <citation type="submission" date="2020-11" db="EMBL/GenBank/DDBJ databases">
        <authorList>
            <person name="Whiteford S."/>
        </authorList>
    </citation>
    <scope>NUCLEOTIDE SEQUENCE</scope>
</reference>
<dbReference type="EMBL" id="CAJHNJ030000078">
    <property type="protein sequence ID" value="CAG9134437.1"/>
    <property type="molecule type" value="Genomic_DNA"/>
</dbReference>
<comment type="caution">
    <text evidence="1">The sequence shown here is derived from an EMBL/GenBank/DDBJ whole genome shotgun (WGS) entry which is preliminary data.</text>
</comment>
<organism evidence="1 2">
    <name type="scientific">Plutella xylostella</name>
    <name type="common">Diamondback moth</name>
    <name type="synonym">Plutella maculipennis</name>
    <dbReference type="NCBI Taxonomy" id="51655"/>
    <lineage>
        <taxon>Eukaryota</taxon>
        <taxon>Metazoa</taxon>
        <taxon>Ecdysozoa</taxon>
        <taxon>Arthropoda</taxon>
        <taxon>Hexapoda</taxon>
        <taxon>Insecta</taxon>
        <taxon>Pterygota</taxon>
        <taxon>Neoptera</taxon>
        <taxon>Endopterygota</taxon>
        <taxon>Lepidoptera</taxon>
        <taxon>Glossata</taxon>
        <taxon>Ditrysia</taxon>
        <taxon>Yponomeutoidea</taxon>
        <taxon>Plutellidae</taxon>
        <taxon>Plutella</taxon>
    </lineage>
</organism>
<protein>
    <submittedName>
        <fullName evidence="1">(diamondback moth) hypothetical protein</fullName>
    </submittedName>
</protein>
<keyword evidence="2" id="KW-1185">Reference proteome</keyword>
<accession>A0A8S4G4P9</accession>
<evidence type="ECO:0000313" key="1">
    <source>
        <dbReference type="EMBL" id="CAG9134437.1"/>
    </source>
</evidence>
<dbReference type="Proteomes" id="UP000653454">
    <property type="component" value="Unassembled WGS sequence"/>
</dbReference>
<proteinExistence type="predicted"/>
<gene>
    <name evidence="1" type="ORF">PLXY2_LOCUS12724</name>
</gene>
<dbReference type="AlphaFoldDB" id="A0A8S4G4P9"/>
<sequence>MVRNESETRVKVGATECYWTERTSNNCTVLKTRRQGSRRVRSPKYFVCFSCNKLAVKVFGCSVQEWSGRVLWISGHWLARRTPWIDSVRNGAAMSQGGSRRPYSRGGPRWHPRYKDYWDYEQNYRESDLNYSSVELRMDQIRYHTCKEIPNKNAQSERLRQKTTPPLIPA</sequence>
<name>A0A8S4G4P9_PLUXY</name>
<evidence type="ECO:0000313" key="2">
    <source>
        <dbReference type="Proteomes" id="UP000653454"/>
    </source>
</evidence>